<dbReference type="GO" id="GO:0016787">
    <property type="term" value="F:hydrolase activity"/>
    <property type="evidence" value="ECO:0007669"/>
    <property type="project" value="UniProtKB-KW"/>
</dbReference>
<organism evidence="5 6">
    <name type="scientific">Halomonas qaidamensis</name>
    <dbReference type="NCBI Taxonomy" id="2866211"/>
    <lineage>
        <taxon>Bacteria</taxon>
        <taxon>Pseudomonadati</taxon>
        <taxon>Pseudomonadota</taxon>
        <taxon>Gammaproteobacteria</taxon>
        <taxon>Oceanospirillales</taxon>
        <taxon>Halomonadaceae</taxon>
        <taxon>Halomonas</taxon>
    </lineage>
</organism>
<dbReference type="PANTHER" id="PTHR45629:SF7">
    <property type="entry name" value="DNA EXCISION REPAIR PROTEIN ERCC-6-RELATED"/>
    <property type="match status" value="1"/>
</dbReference>
<dbReference type="Proteomes" id="UP001163082">
    <property type="component" value="Chromosome"/>
</dbReference>
<keyword evidence="6" id="KW-1185">Reference proteome</keyword>
<feature type="domain" description="Helicase ATP-binding" evidence="3">
    <location>
        <begin position="476"/>
        <end position="675"/>
    </location>
</feature>
<keyword evidence="2" id="KW-0547">Nucleotide-binding</keyword>
<dbReference type="CDD" id="cd18793">
    <property type="entry name" value="SF2_C_SNF"/>
    <property type="match status" value="1"/>
</dbReference>
<proteinExistence type="predicted"/>
<dbReference type="RefSeq" id="WP_264429903.1">
    <property type="nucleotide sequence ID" value="NZ_CP080627.1"/>
</dbReference>
<keyword evidence="2" id="KW-0067">ATP-binding</keyword>
<gene>
    <name evidence="5" type="ORF">K1Y77_01130</name>
</gene>
<dbReference type="PROSITE" id="PS51194">
    <property type="entry name" value="HELICASE_CTER"/>
    <property type="match status" value="1"/>
</dbReference>
<dbReference type="InterPro" id="IPR050496">
    <property type="entry name" value="SNF2_RAD54_helicase_repair"/>
</dbReference>
<dbReference type="Pfam" id="PF00176">
    <property type="entry name" value="SNF2-rel_dom"/>
    <property type="match status" value="1"/>
</dbReference>
<dbReference type="PANTHER" id="PTHR45629">
    <property type="entry name" value="SNF2/RAD54 FAMILY MEMBER"/>
    <property type="match status" value="1"/>
</dbReference>
<dbReference type="InterPro" id="IPR001650">
    <property type="entry name" value="Helicase_C-like"/>
</dbReference>
<evidence type="ECO:0000256" key="1">
    <source>
        <dbReference type="ARBA" id="ARBA00022801"/>
    </source>
</evidence>
<dbReference type="EC" id="3.1.21.-" evidence="5"/>
<dbReference type="InterPro" id="IPR000330">
    <property type="entry name" value="SNF2_N"/>
</dbReference>
<dbReference type="Gene3D" id="3.40.50.10810">
    <property type="entry name" value="Tandem AAA-ATPase domain"/>
    <property type="match status" value="1"/>
</dbReference>
<accession>A0ABY6JS40</accession>
<protein>
    <submittedName>
        <fullName evidence="5">Restriction endonuclease</fullName>
        <ecNumber evidence="5">3.1.21.-</ecNumber>
    </submittedName>
</protein>
<dbReference type="InterPro" id="IPR007560">
    <property type="entry name" value="Restrct_endonuc_IV_Mrr"/>
</dbReference>
<dbReference type="InterPro" id="IPR049730">
    <property type="entry name" value="SNF2/RAD54-like_C"/>
</dbReference>
<dbReference type="SUPFAM" id="SSF52540">
    <property type="entry name" value="P-loop containing nucleoside triphosphate hydrolases"/>
    <property type="match status" value="2"/>
</dbReference>
<reference evidence="5 6" key="1">
    <citation type="journal article" date="2022" name="Antonie Van Leeuwenhoek">
        <title>Whole genome sequencing of the halophilic Halomonas qaidamensis XH36, a novel species strain with high ectoine production.</title>
        <authorList>
            <person name="Zhang T."/>
            <person name="Cui T."/>
            <person name="Cao Y."/>
            <person name="Li Y."/>
            <person name="Li F."/>
            <person name="Zhu D."/>
            <person name="Xing J."/>
        </authorList>
    </citation>
    <scope>NUCLEOTIDE SEQUENCE [LARGE SCALE GENOMIC DNA]</scope>
    <source>
        <strain evidence="5 6">XH36</strain>
    </source>
</reference>
<evidence type="ECO:0000259" key="4">
    <source>
        <dbReference type="PROSITE" id="PS51194"/>
    </source>
</evidence>
<keyword evidence="5" id="KW-0255">Endonuclease</keyword>
<name>A0ABY6JS40_9GAMM</name>
<dbReference type="GO" id="GO:0004519">
    <property type="term" value="F:endonuclease activity"/>
    <property type="evidence" value="ECO:0007669"/>
    <property type="project" value="UniProtKB-KW"/>
</dbReference>
<evidence type="ECO:0000256" key="2">
    <source>
        <dbReference type="ARBA" id="ARBA00022806"/>
    </source>
</evidence>
<sequence>MMLKEWINNLIGNKQSLRYRQVIDFEGVSFLFSENQLAIINQGKADDLITQQHVVLRMLVEEGLGDELPNGFSIPSLSVVNLDQFSRDLLELPVYWEGAIKTDIKGQTGRSSFRINVQAKYPGGRFTSSFRINGPVIQFSEESQFLLSAEQLLVFEALKKHEESEYSEFDNLSIISALQRAQRQGVAIELGHFEKLRINTPESVSVEAELDEEGNLILTPQLGQDASHEEMQRVLGQLQNAGTASLRVKDEIILIDEQKMAGIQEVLRNRIVSKEKLDDFYRNPTAFIDGSLVNLEMGFSIRVKGAARFRHAYFGETDESGVDWFGKKFAPVNVLPVSKLKDIIKDEEQLNEFEAVVEQARPTGAQEVEFGGKVFDISDPEQIESATRTIRNSWLNPEQEGSDFVPSQESTDVSEDSTPIVVDIALNDNNLETPSEAVERLLDDVLTPEEALCWDNYLRSPFSHQIYGVRWLLGLAGAKKGLGGGLLADDMGLGKTFMSLAAIEHLYRGWEQAADAVRPCLIVAPLSLLQNWKEEVEKTFVKSPFRDIVVLQSEGELSKYRLAGVETKNQTIDGDEAVIRYSLKIGSGFGHERLDMPKRLVITTYQTLRDYQFSLCAIDWGVVTFDEAQNIKNPNALQTRAAKGLKAQFRLLATGTPVENSLADFWCIMDTACPGYLGSYQSFREAYVKPIIHAAGDELEDVRARIGRQLRENVGALMLRRLKEDNLEGLPEKRLYVGVENSDWEYMSKLSSLMSGQQLNSYDSILSGVNKSEENTVLAGLHQLRDVSLHHQLLLGGRLDIPVKKRDLDEFMAESGKLISLLYILHDIQCRDEKVIIFCINKRLQSFLSVALARCFELPLIAIINGDTKAVSKRKSELTRKGLIESFESKEGFNIIIMSPVAAGVGLTVVGANNVIHLERHWNPAKEAQATDRVYRIGQQKSVQVYIPTLKHPKFMSFDENLHQLLSKKSLLRDAVITSEQVMPEPQGFVSRGFVDEKNIAQEEIQNLGWQEFEAFVAELLSLSWQATGCMLTAAGSDHGADVVVELGSEIALVQCKHTSNTNSYSGYSAIKEVYSAKKMYEKALSKPISRLVFVTNATRLARDTRDIAKKYDVEVIDGNLLANLMNGIEISFSKISSRLLAKRIKI</sequence>
<keyword evidence="5" id="KW-0540">Nuclease</keyword>
<dbReference type="Pfam" id="PF04471">
    <property type="entry name" value="Mrr_cat"/>
    <property type="match status" value="1"/>
</dbReference>
<dbReference type="SMART" id="SM00487">
    <property type="entry name" value="DEXDc"/>
    <property type="match status" value="1"/>
</dbReference>
<dbReference type="InterPro" id="IPR011335">
    <property type="entry name" value="Restrct_endonuc-II-like"/>
</dbReference>
<keyword evidence="2" id="KW-0347">Helicase</keyword>
<dbReference type="Gene3D" id="3.40.50.300">
    <property type="entry name" value="P-loop containing nucleotide triphosphate hydrolases"/>
    <property type="match status" value="1"/>
</dbReference>
<dbReference type="EMBL" id="CP080627">
    <property type="protein sequence ID" value="UYV19322.1"/>
    <property type="molecule type" value="Genomic_DNA"/>
</dbReference>
<dbReference type="InterPro" id="IPR038718">
    <property type="entry name" value="SNF2-like_sf"/>
</dbReference>
<dbReference type="Pfam" id="PF00271">
    <property type="entry name" value="Helicase_C"/>
    <property type="match status" value="1"/>
</dbReference>
<feature type="domain" description="Helicase C-terminal" evidence="4">
    <location>
        <begin position="817"/>
        <end position="983"/>
    </location>
</feature>
<dbReference type="InterPro" id="IPR011856">
    <property type="entry name" value="tRNA_endonuc-like_dom_sf"/>
</dbReference>
<dbReference type="InterPro" id="IPR027417">
    <property type="entry name" value="P-loop_NTPase"/>
</dbReference>
<dbReference type="SUPFAM" id="SSF52980">
    <property type="entry name" value="Restriction endonuclease-like"/>
    <property type="match status" value="1"/>
</dbReference>
<dbReference type="InterPro" id="IPR014001">
    <property type="entry name" value="Helicase_ATP-bd"/>
</dbReference>
<dbReference type="SMART" id="SM00490">
    <property type="entry name" value="HELICc"/>
    <property type="match status" value="1"/>
</dbReference>
<evidence type="ECO:0000259" key="3">
    <source>
        <dbReference type="PROSITE" id="PS51192"/>
    </source>
</evidence>
<dbReference type="Gene3D" id="3.40.1350.10">
    <property type="match status" value="1"/>
</dbReference>
<evidence type="ECO:0000313" key="6">
    <source>
        <dbReference type="Proteomes" id="UP001163082"/>
    </source>
</evidence>
<evidence type="ECO:0000313" key="5">
    <source>
        <dbReference type="EMBL" id="UYV19322.1"/>
    </source>
</evidence>
<dbReference type="PROSITE" id="PS51192">
    <property type="entry name" value="HELICASE_ATP_BIND_1"/>
    <property type="match status" value="1"/>
</dbReference>
<keyword evidence="1 5" id="KW-0378">Hydrolase</keyword>